<reference evidence="1" key="1">
    <citation type="submission" date="2014-09" db="EMBL/GenBank/DDBJ databases">
        <authorList>
            <person name="Magalhaes I.L.F."/>
            <person name="Oliveira U."/>
            <person name="Santos F.R."/>
            <person name="Vidigal T.H.D.A."/>
            <person name="Brescovit A.D."/>
            <person name="Santos A.J."/>
        </authorList>
    </citation>
    <scope>NUCLEOTIDE SEQUENCE</scope>
    <source>
        <tissue evidence="1">Shoot tissue taken approximately 20 cm above the soil surface</tissue>
    </source>
</reference>
<name>A0A0A8ZPV9_ARUDO</name>
<organism evidence="1">
    <name type="scientific">Arundo donax</name>
    <name type="common">Giant reed</name>
    <name type="synonym">Donax arundinaceus</name>
    <dbReference type="NCBI Taxonomy" id="35708"/>
    <lineage>
        <taxon>Eukaryota</taxon>
        <taxon>Viridiplantae</taxon>
        <taxon>Streptophyta</taxon>
        <taxon>Embryophyta</taxon>
        <taxon>Tracheophyta</taxon>
        <taxon>Spermatophyta</taxon>
        <taxon>Magnoliopsida</taxon>
        <taxon>Liliopsida</taxon>
        <taxon>Poales</taxon>
        <taxon>Poaceae</taxon>
        <taxon>PACMAD clade</taxon>
        <taxon>Arundinoideae</taxon>
        <taxon>Arundineae</taxon>
        <taxon>Arundo</taxon>
    </lineage>
</organism>
<dbReference type="EMBL" id="GBRH01256451">
    <property type="protein sequence ID" value="JAD41444.1"/>
    <property type="molecule type" value="Transcribed_RNA"/>
</dbReference>
<evidence type="ECO:0000313" key="1">
    <source>
        <dbReference type="EMBL" id="JAD41444.1"/>
    </source>
</evidence>
<sequence length="16" mass="1992">MRNWAWGLREESSVRD</sequence>
<dbReference type="AlphaFoldDB" id="A0A0A8ZPV9"/>
<protein>
    <submittedName>
        <fullName evidence="1">Uncharacterized protein</fullName>
    </submittedName>
</protein>
<reference evidence="1" key="2">
    <citation type="journal article" date="2015" name="Data Brief">
        <title>Shoot transcriptome of the giant reed, Arundo donax.</title>
        <authorList>
            <person name="Barrero R.A."/>
            <person name="Guerrero F.D."/>
            <person name="Moolhuijzen P."/>
            <person name="Goolsby J.A."/>
            <person name="Tidwell J."/>
            <person name="Bellgard S.E."/>
            <person name="Bellgard M.I."/>
        </authorList>
    </citation>
    <scope>NUCLEOTIDE SEQUENCE</scope>
    <source>
        <tissue evidence="1">Shoot tissue taken approximately 20 cm above the soil surface</tissue>
    </source>
</reference>
<accession>A0A0A8ZPV9</accession>
<proteinExistence type="predicted"/>